<accession>A0A2G6QII1</accession>
<evidence type="ECO:0000313" key="2">
    <source>
        <dbReference type="Proteomes" id="UP000228484"/>
    </source>
</evidence>
<dbReference type="RefSeq" id="WP_088328079.1">
    <property type="nucleotide sequence ID" value="NZ_NWUW01000002.1"/>
</dbReference>
<dbReference type="Proteomes" id="UP000228484">
    <property type="component" value="Unassembled WGS sequence"/>
</dbReference>
<name>A0A2G6QII1_9BACI</name>
<dbReference type="EMBL" id="NWUW01000002">
    <property type="protein sequence ID" value="PIE96657.1"/>
    <property type="molecule type" value="Genomic_DNA"/>
</dbReference>
<evidence type="ECO:0000313" key="1">
    <source>
        <dbReference type="EMBL" id="PIE96657.1"/>
    </source>
</evidence>
<protein>
    <submittedName>
        <fullName evidence="1">Uncharacterized protein</fullName>
    </submittedName>
</protein>
<gene>
    <name evidence="1" type="ORF">CO726_04225</name>
</gene>
<dbReference type="AlphaFoldDB" id="A0A2G6QII1"/>
<organism evidence="1 2">
    <name type="scientific">Bacillus fungorum</name>
    <dbReference type="NCBI Taxonomy" id="2039284"/>
    <lineage>
        <taxon>Bacteria</taxon>
        <taxon>Bacillati</taxon>
        <taxon>Bacillota</taxon>
        <taxon>Bacilli</taxon>
        <taxon>Bacillales</taxon>
        <taxon>Bacillaceae</taxon>
        <taxon>Bacillus</taxon>
    </lineage>
</organism>
<keyword evidence="2" id="KW-1185">Reference proteome</keyword>
<proteinExistence type="predicted"/>
<sequence length="329" mass="39315">MRELIKKYQETGQDREILQVLLDYVDEDLTTLKYNDNAPEVKDGLKYVAYRIRAFMMKSCFARRNARNLTERSNQVDDFEGLHEFLDYLYEVDWIKLDWRALRNYDFSSIYVNESEVRDCLGATQYDFFNLLKKFEGLGQSSDEFKIDFKQTKDNLLPLFEEAFLYAIKKVDCERETKEMVKYINKAMLTKFIELQMKRDNVKRIRKGNKSTYVKAETNAEETDIWMMMFGKTLKHIGGLEAFSLWLTPNQTKFVQDVYNIIEKDLKENNTGAFRWKEDGTPVLKKRHLAKQMEVMTNQKITETNFKQTLKRCEKKIFDNWKEVISNRF</sequence>
<reference evidence="1 2" key="1">
    <citation type="submission" date="2017-09" db="EMBL/GenBank/DDBJ databases">
        <title>Biocontrol bacteria screening and application from spent mushroom substrate.</title>
        <authorList>
            <person name="Sun X."/>
        </authorList>
    </citation>
    <scope>NUCLEOTIDE SEQUENCE [LARGE SCALE GENOMIC DNA]</scope>
    <source>
        <strain evidence="1 2">100374</strain>
    </source>
</reference>
<comment type="caution">
    <text evidence="1">The sequence shown here is derived from an EMBL/GenBank/DDBJ whole genome shotgun (WGS) entry which is preliminary data.</text>
</comment>